<sequence length="352" mass="38509">MNARRSFLTEDITVRYAGNAVLSEPLAIGGEKIARRPIKVVIQIPCRDEAEQLPETLAALPSFIGGVQSVEWLVIDDGSTDETTQVALEHGAHAVLRFPGNRGLAHAFSAGLEAACRRGADVVVNVDGDNQYDASAIPRMVAEIVAGRADIVVGCRPIERIGHFPWWKKRLQRLGSRVVRAVSNVAIEDATSGFRAYSRDAAMRINVYSRYTYTLETLIQAGQTGMRIKGVPVEVNPPTRPSRLIRSVPEYIARSILTILRSFLIYRPLEFFLVPSGLAALLGLGIGAKFLFEYLQGHGDGHIQSLILAATAVLAGAIGGAVGLLANQLVVNRRLLEEQQLSRRRAEWRQMP</sequence>
<keyword evidence="4" id="KW-1185">Reference proteome</keyword>
<dbReference type="Pfam" id="PF00535">
    <property type="entry name" value="Glycos_transf_2"/>
    <property type="match status" value="1"/>
</dbReference>
<keyword evidence="1" id="KW-1133">Transmembrane helix</keyword>
<accession>A0A125TZF6</accession>
<dbReference type="AlphaFoldDB" id="A0A125TZF6"/>
<dbReference type="PANTHER" id="PTHR48090:SF7">
    <property type="entry name" value="RFBJ PROTEIN"/>
    <property type="match status" value="1"/>
</dbReference>
<dbReference type="PANTHER" id="PTHR48090">
    <property type="entry name" value="UNDECAPRENYL-PHOSPHATE 4-DEOXY-4-FORMAMIDO-L-ARABINOSE TRANSFERASE-RELATED"/>
    <property type="match status" value="1"/>
</dbReference>
<feature type="transmembrane region" description="Helical" evidence="1">
    <location>
        <begin position="271"/>
        <end position="291"/>
    </location>
</feature>
<dbReference type="InterPro" id="IPR001173">
    <property type="entry name" value="Glyco_trans_2-like"/>
</dbReference>
<protein>
    <submittedName>
        <fullName evidence="3">Glycosyltransferase</fullName>
    </submittedName>
</protein>
<comment type="caution">
    <text evidence="3">The sequence shown here is derived from an EMBL/GenBank/DDBJ whole genome shotgun (WGS) entry which is preliminary data.</text>
</comment>
<name>A0A125TZF6_9GAMM</name>
<keyword evidence="1" id="KW-0812">Transmembrane</keyword>
<evidence type="ECO:0000256" key="1">
    <source>
        <dbReference type="SAM" id="Phobius"/>
    </source>
</evidence>
<gene>
    <name evidence="3" type="ORF">AZ78_5173</name>
</gene>
<dbReference type="CDD" id="cd04179">
    <property type="entry name" value="DPM_DPG-synthase_like"/>
    <property type="match status" value="1"/>
</dbReference>
<dbReference type="InterPro" id="IPR050256">
    <property type="entry name" value="Glycosyltransferase_2"/>
</dbReference>
<evidence type="ECO:0000313" key="4">
    <source>
        <dbReference type="Proteomes" id="UP000023435"/>
    </source>
</evidence>
<feature type="domain" description="Glycosyltransferase 2-like" evidence="2">
    <location>
        <begin position="44"/>
        <end position="203"/>
    </location>
</feature>
<dbReference type="Proteomes" id="UP000023435">
    <property type="component" value="Unassembled WGS sequence"/>
</dbReference>
<dbReference type="GO" id="GO:0016740">
    <property type="term" value="F:transferase activity"/>
    <property type="evidence" value="ECO:0007669"/>
    <property type="project" value="UniProtKB-KW"/>
</dbReference>
<proteinExistence type="predicted"/>
<dbReference type="InterPro" id="IPR029044">
    <property type="entry name" value="Nucleotide-diphossugar_trans"/>
</dbReference>
<evidence type="ECO:0000259" key="2">
    <source>
        <dbReference type="Pfam" id="PF00535"/>
    </source>
</evidence>
<reference evidence="3 4" key="1">
    <citation type="journal article" date="2014" name="Genome Announc.">
        <title>Draft Genome Sequence of Lysobacter capsici AZ78, a Bacterium Antagonistic to Plant-Pathogenic Oomycetes.</title>
        <authorList>
            <person name="Puopolo G."/>
            <person name="Sonego P."/>
            <person name="Engelen K."/>
            <person name="Pertot I."/>
        </authorList>
    </citation>
    <scope>NUCLEOTIDE SEQUENCE [LARGE SCALE GENOMIC DNA]</scope>
    <source>
        <strain evidence="3 4">AZ78</strain>
    </source>
</reference>
<organism evidence="3 4">
    <name type="scientific">Lysobacter capsici AZ78</name>
    <dbReference type="NCBI Taxonomy" id="1444315"/>
    <lineage>
        <taxon>Bacteria</taxon>
        <taxon>Pseudomonadati</taxon>
        <taxon>Pseudomonadota</taxon>
        <taxon>Gammaproteobacteria</taxon>
        <taxon>Lysobacterales</taxon>
        <taxon>Lysobacteraceae</taxon>
        <taxon>Lysobacter</taxon>
    </lineage>
</organism>
<dbReference type="EMBL" id="JAJA02000003">
    <property type="protein sequence ID" value="KWS02040.1"/>
    <property type="molecule type" value="Genomic_DNA"/>
</dbReference>
<dbReference type="RefSeq" id="WP_233423907.1">
    <property type="nucleotide sequence ID" value="NZ_JAJA02000003.1"/>
</dbReference>
<dbReference type="SUPFAM" id="SSF53448">
    <property type="entry name" value="Nucleotide-diphospho-sugar transferases"/>
    <property type="match status" value="1"/>
</dbReference>
<dbReference type="Gene3D" id="3.90.550.10">
    <property type="entry name" value="Spore Coat Polysaccharide Biosynthesis Protein SpsA, Chain A"/>
    <property type="match status" value="1"/>
</dbReference>
<feature type="transmembrane region" description="Helical" evidence="1">
    <location>
        <begin position="303"/>
        <end position="326"/>
    </location>
</feature>
<evidence type="ECO:0000313" key="3">
    <source>
        <dbReference type="EMBL" id="KWS02040.1"/>
    </source>
</evidence>
<keyword evidence="1" id="KW-0472">Membrane</keyword>